<comment type="similarity">
    <text evidence="4">Belongs to the nanoviruses/circoviruses replication-associated protein family.</text>
</comment>
<evidence type="ECO:0000256" key="10">
    <source>
        <dbReference type="ARBA" id="ARBA00022722"/>
    </source>
</evidence>
<keyword evidence="25" id="KW-1185">Reference proteome</keyword>
<evidence type="ECO:0000256" key="3">
    <source>
        <dbReference type="ARBA" id="ARBA00004147"/>
    </source>
</evidence>
<evidence type="ECO:0000313" key="25">
    <source>
        <dbReference type="Proteomes" id="UP000830261"/>
    </source>
</evidence>
<dbReference type="SUPFAM" id="SSF52540">
    <property type="entry name" value="P-loop containing nucleoside triphosphate hydrolases"/>
    <property type="match status" value="1"/>
</dbReference>
<evidence type="ECO:0000256" key="17">
    <source>
        <dbReference type="ARBA" id="ARBA00023124"/>
    </source>
</evidence>
<keyword evidence="9" id="KW-0235">DNA replication</keyword>
<evidence type="ECO:0000256" key="16">
    <source>
        <dbReference type="ARBA" id="ARBA00022840"/>
    </source>
</evidence>
<dbReference type="GO" id="GO:0016787">
    <property type="term" value="F:hydrolase activity"/>
    <property type="evidence" value="ECO:0007669"/>
    <property type="project" value="UniProtKB-KW"/>
</dbReference>
<keyword evidence="7" id="KW-0808">Transferase</keyword>
<dbReference type="GO" id="GO:0005524">
    <property type="term" value="F:ATP binding"/>
    <property type="evidence" value="ECO:0007669"/>
    <property type="project" value="UniProtKB-KW"/>
</dbReference>
<evidence type="ECO:0000256" key="12">
    <source>
        <dbReference type="ARBA" id="ARBA00022741"/>
    </source>
</evidence>
<keyword evidence="18" id="KW-0238">DNA-binding</keyword>
<evidence type="ECO:0000256" key="6">
    <source>
        <dbReference type="ARBA" id="ARBA00022562"/>
    </source>
</evidence>
<keyword evidence="12" id="KW-0547">Nucleotide-binding</keyword>
<keyword evidence="11" id="KW-0479">Metal-binding</keyword>
<evidence type="ECO:0000256" key="22">
    <source>
        <dbReference type="ARBA" id="ARBA00049360"/>
    </source>
</evidence>
<evidence type="ECO:0000256" key="8">
    <source>
        <dbReference type="ARBA" id="ARBA00022695"/>
    </source>
</evidence>
<dbReference type="InterPro" id="IPR027417">
    <property type="entry name" value="P-loop_NTPase"/>
</dbReference>
<keyword evidence="17" id="KW-0190">Covalent protein-DNA linkage</keyword>
<dbReference type="GO" id="GO:0003723">
    <property type="term" value="F:RNA binding"/>
    <property type="evidence" value="ECO:0007669"/>
    <property type="project" value="InterPro"/>
</dbReference>
<evidence type="ECO:0000256" key="4">
    <source>
        <dbReference type="ARBA" id="ARBA00008545"/>
    </source>
</evidence>
<protein>
    <recommendedName>
        <fullName evidence="5">Replication-associated protein</fullName>
    </recommendedName>
    <alternativeName>
        <fullName evidence="20">ATP-dependent helicase Rep</fullName>
    </alternativeName>
    <alternativeName>
        <fullName evidence="21">RepP</fullName>
    </alternativeName>
</protein>
<evidence type="ECO:0000256" key="11">
    <source>
        <dbReference type="ARBA" id="ARBA00022723"/>
    </source>
</evidence>
<evidence type="ECO:0000256" key="5">
    <source>
        <dbReference type="ARBA" id="ARBA00014531"/>
    </source>
</evidence>
<evidence type="ECO:0000256" key="9">
    <source>
        <dbReference type="ARBA" id="ARBA00022705"/>
    </source>
</evidence>
<evidence type="ECO:0000256" key="13">
    <source>
        <dbReference type="ARBA" id="ARBA00022759"/>
    </source>
</evidence>
<evidence type="ECO:0000256" key="21">
    <source>
        <dbReference type="ARBA" id="ARBA00032243"/>
    </source>
</evidence>
<dbReference type="GeneID" id="80538385"/>
<evidence type="ECO:0000256" key="14">
    <source>
        <dbReference type="ARBA" id="ARBA00022801"/>
    </source>
</evidence>
<comment type="cofactor">
    <cofactor evidence="1">
        <name>Mn(2+)</name>
        <dbReference type="ChEBI" id="CHEBI:29035"/>
    </cofactor>
</comment>
<organism evidence="24 25">
    <name type="scientific">Northern red-backed vole stool-associated circular virus 117</name>
    <dbReference type="NCBI Taxonomy" id="2714166"/>
    <lineage>
        <taxon>Viruses</taxon>
        <taxon>Monodnaviria</taxon>
        <taxon>Shotokuvirae</taxon>
        <taxon>Cressdnaviricota</taxon>
        <taxon>Arfiviricetes</taxon>
        <taxon>Cirlivirales</taxon>
        <taxon>Vilyaviridae</taxon>
        <taxon>Ringilvirus</taxon>
        <taxon>Ringilvirus ungol</taxon>
    </lineage>
</organism>
<evidence type="ECO:0000259" key="23">
    <source>
        <dbReference type="PROSITE" id="PS52020"/>
    </source>
</evidence>
<dbReference type="GO" id="GO:0003677">
    <property type="term" value="F:DNA binding"/>
    <property type="evidence" value="ECO:0007669"/>
    <property type="project" value="UniProtKB-KW"/>
</dbReference>
<keyword evidence="13" id="KW-0255">Endonuclease</keyword>
<keyword evidence="14" id="KW-0378">Hydrolase</keyword>
<name>A0AAE6X468_9VIRU</name>
<dbReference type="PROSITE" id="PS52020">
    <property type="entry name" value="CRESS_DNA_REP"/>
    <property type="match status" value="1"/>
</dbReference>
<dbReference type="RefSeq" id="YP_010799939.1">
    <property type="nucleotide sequence ID" value="NC_076709.1"/>
</dbReference>
<keyword evidence="15" id="KW-0347">Helicase</keyword>
<keyword evidence="8" id="KW-0548">Nucleotidyltransferase</keyword>
<keyword evidence="19" id="KW-0511">Multifunctional enzyme</keyword>
<comment type="subcellular location">
    <subcellularLocation>
        <location evidence="3">Host nucleus</location>
    </subcellularLocation>
</comment>
<keyword evidence="6" id="KW-1048">Host nucleus</keyword>
<dbReference type="InterPro" id="IPR049912">
    <property type="entry name" value="CRESS_DNA_REP"/>
</dbReference>
<dbReference type="Gene3D" id="3.40.1310.20">
    <property type="match status" value="1"/>
</dbReference>
<evidence type="ECO:0000256" key="7">
    <source>
        <dbReference type="ARBA" id="ARBA00022679"/>
    </source>
</evidence>
<dbReference type="GO" id="GO:0006260">
    <property type="term" value="P:DNA replication"/>
    <property type="evidence" value="ECO:0007669"/>
    <property type="project" value="UniProtKB-KW"/>
</dbReference>
<dbReference type="Proteomes" id="UP000830261">
    <property type="component" value="Segment"/>
</dbReference>
<evidence type="ECO:0000256" key="20">
    <source>
        <dbReference type="ARBA" id="ARBA00030754"/>
    </source>
</evidence>
<dbReference type="Pfam" id="PF00910">
    <property type="entry name" value="RNA_helicase"/>
    <property type="match status" value="1"/>
</dbReference>
<evidence type="ECO:0000256" key="19">
    <source>
        <dbReference type="ARBA" id="ARBA00023268"/>
    </source>
</evidence>
<comment type="catalytic activity">
    <reaction evidence="22">
        <text>ATP + H2O = ADP + phosphate + H(+)</text>
        <dbReference type="Rhea" id="RHEA:13065"/>
        <dbReference type="ChEBI" id="CHEBI:15377"/>
        <dbReference type="ChEBI" id="CHEBI:15378"/>
        <dbReference type="ChEBI" id="CHEBI:30616"/>
        <dbReference type="ChEBI" id="CHEBI:43474"/>
        <dbReference type="ChEBI" id="CHEBI:456216"/>
    </reaction>
</comment>
<dbReference type="GO" id="GO:0046872">
    <property type="term" value="F:metal ion binding"/>
    <property type="evidence" value="ECO:0007669"/>
    <property type="project" value="UniProtKB-KW"/>
</dbReference>
<proteinExistence type="inferred from homology"/>
<feature type="domain" description="CRESS-DNA virus Rep endonuclease" evidence="23">
    <location>
        <begin position="2"/>
        <end position="107"/>
    </location>
</feature>
<evidence type="ECO:0000256" key="1">
    <source>
        <dbReference type="ARBA" id="ARBA00001936"/>
    </source>
</evidence>
<dbReference type="KEGG" id="vg:80538385"/>
<dbReference type="EMBL" id="MK738143">
    <property type="protein sequence ID" value="QIK03941.1"/>
    <property type="molecule type" value="Genomic_DNA"/>
</dbReference>
<keyword evidence="10" id="KW-0540">Nuclease</keyword>
<evidence type="ECO:0000313" key="24">
    <source>
        <dbReference type="EMBL" id="QIK03941.1"/>
    </source>
</evidence>
<evidence type="ECO:0000256" key="15">
    <source>
        <dbReference type="ARBA" id="ARBA00022806"/>
    </source>
</evidence>
<dbReference type="GO" id="GO:0016779">
    <property type="term" value="F:nucleotidyltransferase activity"/>
    <property type="evidence" value="ECO:0007669"/>
    <property type="project" value="UniProtKB-KW"/>
</dbReference>
<keyword evidence="16" id="KW-0067">ATP-binding</keyword>
<evidence type="ECO:0000256" key="2">
    <source>
        <dbReference type="ARBA" id="ARBA00001946"/>
    </source>
</evidence>
<dbReference type="GO" id="GO:0042025">
    <property type="term" value="C:host cell nucleus"/>
    <property type="evidence" value="ECO:0007669"/>
    <property type="project" value="UniProtKB-SubCell"/>
</dbReference>
<evidence type="ECO:0000256" key="18">
    <source>
        <dbReference type="ARBA" id="ARBA00023125"/>
    </source>
</evidence>
<comment type="cofactor">
    <cofactor evidence="2">
        <name>Mg(2+)</name>
        <dbReference type="ChEBI" id="CHEBI:18420"/>
    </cofactor>
</comment>
<accession>A0AAE6X468</accession>
<dbReference type="GO" id="GO:0003724">
    <property type="term" value="F:RNA helicase activity"/>
    <property type="evidence" value="ECO:0007669"/>
    <property type="project" value="InterPro"/>
</dbReference>
<dbReference type="Pfam" id="PF02407">
    <property type="entry name" value="Viral_Rep"/>
    <property type="match status" value="1"/>
</dbReference>
<reference evidence="24" key="1">
    <citation type="submission" date="2019-04" db="EMBL/GenBank/DDBJ databases">
        <title>The virome of wild rodents.</title>
        <authorList>
            <person name="Babkin I.V."/>
            <person name="Tikunov A."/>
            <person name="Tikunova N.V."/>
        </authorList>
    </citation>
    <scope>NUCLEOTIDE SEQUENCE</scope>
    <source>
        <strain evidence="24">MR-117</strain>
    </source>
</reference>
<dbReference type="GO" id="GO:0004519">
    <property type="term" value="F:endonuclease activity"/>
    <property type="evidence" value="ECO:0007669"/>
    <property type="project" value="UniProtKB-KW"/>
</dbReference>
<sequence>MVNGSRNWCGTLQLEDETYDAETWFQKLLNDGLVKFVIGQIERGHETEHAHLQFYIQLSGRKTLTQLKKLVNASAHWEPARGSPDQCIEYCSKEDTRVAGPWQAGQPLYPGHRSDLDRAAEMIDNGASLREVAGECKATFIRYHAGLKAYMNLMKAGQPRDLMKDGPEVWVFWGATGTGKSHRAFTSWPGAYRKITSDKWWDGYHGQETVIFDDFKGSSMKLHDFQLVIDKYPLDVEVKGGVIPLSATRYVFTSNKHPREWYSENADPDGSVMRRINEFCADRGRLIHMLGHWKGQGEAEVTGNTKTVTLASTE</sequence>
<dbReference type="InterPro" id="IPR000605">
    <property type="entry name" value="Helicase_SF3_ssDNA/RNA_vir"/>
</dbReference>